<evidence type="ECO:0000256" key="3">
    <source>
        <dbReference type="ARBA" id="ARBA00023157"/>
    </source>
</evidence>
<dbReference type="Pfam" id="PF08205">
    <property type="entry name" value="C2-set_2"/>
    <property type="match status" value="1"/>
</dbReference>
<name>A0A1I7WGM7_HETBA</name>
<feature type="domain" description="Ig-like" evidence="6">
    <location>
        <begin position="13"/>
        <end position="103"/>
    </location>
</feature>
<dbReference type="GO" id="GO:0005886">
    <property type="term" value="C:plasma membrane"/>
    <property type="evidence" value="ECO:0007669"/>
    <property type="project" value="TreeGrafter"/>
</dbReference>
<feature type="domain" description="Ig-like" evidence="6">
    <location>
        <begin position="113"/>
        <end position="149"/>
    </location>
</feature>
<keyword evidence="3" id="KW-1015">Disulfide bond</keyword>
<dbReference type="GO" id="GO:0098609">
    <property type="term" value="P:cell-cell adhesion"/>
    <property type="evidence" value="ECO:0007669"/>
    <property type="project" value="TreeGrafter"/>
</dbReference>
<dbReference type="AlphaFoldDB" id="A0A1I7WGM7"/>
<reference evidence="8" key="1">
    <citation type="submission" date="2016-11" db="UniProtKB">
        <authorList>
            <consortium name="WormBaseParasite"/>
        </authorList>
    </citation>
    <scope>IDENTIFICATION</scope>
</reference>
<evidence type="ECO:0000256" key="2">
    <source>
        <dbReference type="ARBA" id="ARBA00023136"/>
    </source>
</evidence>
<dbReference type="InterPro" id="IPR013162">
    <property type="entry name" value="CD80_C2-set"/>
</dbReference>
<evidence type="ECO:0000313" key="7">
    <source>
        <dbReference type="Proteomes" id="UP000095283"/>
    </source>
</evidence>
<organism evidence="7 8">
    <name type="scientific">Heterorhabditis bacteriophora</name>
    <name type="common">Entomopathogenic nematode worm</name>
    <dbReference type="NCBI Taxonomy" id="37862"/>
    <lineage>
        <taxon>Eukaryota</taxon>
        <taxon>Metazoa</taxon>
        <taxon>Ecdysozoa</taxon>
        <taxon>Nematoda</taxon>
        <taxon>Chromadorea</taxon>
        <taxon>Rhabditida</taxon>
        <taxon>Rhabditina</taxon>
        <taxon>Rhabditomorpha</taxon>
        <taxon>Strongyloidea</taxon>
        <taxon>Heterorhabditidae</taxon>
        <taxon>Heterorhabditis</taxon>
    </lineage>
</organism>
<sequence>MLLIFYSVPPGDPRVVEAPSESIVEGEMVTFKCSSSGGSPNPTFSWSFLNGSIADSKYLNTFTKGGETESTLHFRVRPEDNGAFLTCGVINKAMLDNHTKDVDTPRLNVLFKPRVHVAPVQDLTVEVGQIVQLICTADANPTPPSYEWYVFVFFSSLKQILLILKLVYSKF</sequence>
<dbReference type="SUPFAM" id="SSF48726">
    <property type="entry name" value="Immunoglobulin"/>
    <property type="match status" value="2"/>
</dbReference>
<keyword evidence="2" id="KW-0472">Membrane</keyword>
<dbReference type="PANTHER" id="PTHR11640:SF134">
    <property type="entry name" value="ECHINOID, ISOFORM A-RELATED"/>
    <property type="match status" value="1"/>
</dbReference>
<dbReference type="Proteomes" id="UP000095283">
    <property type="component" value="Unplaced"/>
</dbReference>
<dbReference type="Gene3D" id="2.60.40.10">
    <property type="entry name" value="Immunoglobulins"/>
    <property type="match status" value="2"/>
</dbReference>
<proteinExistence type="predicted"/>
<dbReference type="InterPro" id="IPR051275">
    <property type="entry name" value="Cell_adhesion_signaling"/>
</dbReference>
<evidence type="ECO:0000256" key="5">
    <source>
        <dbReference type="ARBA" id="ARBA00023319"/>
    </source>
</evidence>
<dbReference type="InterPro" id="IPR007110">
    <property type="entry name" value="Ig-like_dom"/>
</dbReference>
<protein>
    <submittedName>
        <fullName evidence="8">Ig-like domain-containing protein</fullName>
    </submittedName>
</protein>
<keyword evidence="7" id="KW-1185">Reference proteome</keyword>
<accession>A0A1I7WGM7</accession>
<evidence type="ECO:0000256" key="1">
    <source>
        <dbReference type="ARBA" id="ARBA00004479"/>
    </source>
</evidence>
<dbReference type="PANTHER" id="PTHR11640">
    <property type="entry name" value="NEPHRIN"/>
    <property type="match status" value="1"/>
</dbReference>
<evidence type="ECO:0000313" key="8">
    <source>
        <dbReference type="WBParaSite" id="Hba_04088"/>
    </source>
</evidence>
<evidence type="ECO:0000259" key="6">
    <source>
        <dbReference type="PROSITE" id="PS50835"/>
    </source>
</evidence>
<keyword evidence="4" id="KW-0325">Glycoprotein</keyword>
<dbReference type="InterPro" id="IPR013783">
    <property type="entry name" value="Ig-like_fold"/>
</dbReference>
<dbReference type="GO" id="GO:0050839">
    <property type="term" value="F:cell adhesion molecule binding"/>
    <property type="evidence" value="ECO:0007669"/>
    <property type="project" value="TreeGrafter"/>
</dbReference>
<evidence type="ECO:0000256" key="4">
    <source>
        <dbReference type="ARBA" id="ARBA00023180"/>
    </source>
</evidence>
<dbReference type="WBParaSite" id="Hba_04088">
    <property type="protein sequence ID" value="Hba_04088"/>
    <property type="gene ID" value="Hba_04088"/>
</dbReference>
<dbReference type="GO" id="GO:0005911">
    <property type="term" value="C:cell-cell junction"/>
    <property type="evidence" value="ECO:0007669"/>
    <property type="project" value="TreeGrafter"/>
</dbReference>
<dbReference type="PROSITE" id="PS50835">
    <property type="entry name" value="IG_LIKE"/>
    <property type="match status" value="2"/>
</dbReference>
<keyword evidence="5" id="KW-0393">Immunoglobulin domain</keyword>
<comment type="subcellular location">
    <subcellularLocation>
        <location evidence="1">Membrane</location>
        <topology evidence="1">Single-pass type I membrane protein</topology>
    </subcellularLocation>
</comment>
<dbReference type="InterPro" id="IPR036179">
    <property type="entry name" value="Ig-like_dom_sf"/>
</dbReference>